<evidence type="ECO:0000313" key="8">
    <source>
        <dbReference type="EMBL" id="RGP81171.1"/>
    </source>
</evidence>
<dbReference type="Pfam" id="PF00190">
    <property type="entry name" value="Cupin_1"/>
    <property type="match status" value="1"/>
</dbReference>
<accession>A0A395T933</accession>
<feature type="domain" description="Cupin type-1" evidence="7">
    <location>
        <begin position="79"/>
        <end position="224"/>
    </location>
</feature>
<feature type="signal peptide" evidence="6">
    <location>
        <begin position="1"/>
        <end position="15"/>
    </location>
</feature>
<reference evidence="8 9" key="1">
    <citation type="journal article" date="2018" name="PLoS Pathog.">
        <title>Evolution of structural diversity of trichothecenes, a family of toxins produced by plant pathogenic and entomopathogenic fungi.</title>
        <authorList>
            <person name="Proctor R.H."/>
            <person name="McCormick S.P."/>
            <person name="Kim H.S."/>
            <person name="Cardoza R.E."/>
            <person name="Stanley A.M."/>
            <person name="Lindo L."/>
            <person name="Kelly A."/>
            <person name="Brown D.W."/>
            <person name="Lee T."/>
            <person name="Vaughan M.M."/>
            <person name="Alexander N.J."/>
            <person name="Busman M."/>
            <person name="Gutierrez S."/>
        </authorList>
    </citation>
    <scope>NUCLEOTIDE SEQUENCE [LARGE SCALE GENOMIC DNA]</scope>
    <source>
        <strain evidence="8 9">NRRL 20695</strain>
    </source>
</reference>
<dbReference type="InterPro" id="IPR006045">
    <property type="entry name" value="Cupin_1"/>
</dbReference>
<keyword evidence="3" id="KW-0964">Secreted</keyword>
<evidence type="ECO:0000256" key="6">
    <source>
        <dbReference type="SAM" id="SignalP"/>
    </source>
</evidence>
<dbReference type="CDD" id="cd02241">
    <property type="entry name" value="cupin_OxOx"/>
    <property type="match status" value="1"/>
</dbReference>
<keyword evidence="6" id="KW-0732">Signal</keyword>
<evidence type="ECO:0000313" key="9">
    <source>
        <dbReference type="Proteomes" id="UP000266234"/>
    </source>
</evidence>
<proteinExistence type="inferred from homology"/>
<dbReference type="AlphaFoldDB" id="A0A395T933"/>
<dbReference type="STRING" id="694270.A0A395T933"/>
<dbReference type="SMART" id="SM00835">
    <property type="entry name" value="Cupin_1"/>
    <property type="match status" value="1"/>
</dbReference>
<dbReference type="InterPro" id="IPR001929">
    <property type="entry name" value="Germin"/>
</dbReference>
<comment type="similarity">
    <text evidence="2">Belongs to the germin family.</text>
</comment>
<dbReference type="SUPFAM" id="SSF51182">
    <property type="entry name" value="RmlC-like cupins"/>
    <property type="match status" value="1"/>
</dbReference>
<dbReference type="GO" id="GO:0005576">
    <property type="term" value="C:extracellular region"/>
    <property type="evidence" value="ECO:0007669"/>
    <property type="project" value="UniProtKB-SubCell"/>
</dbReference>
<keyword evidence="9" id="KW-1185">Reference proteome</keyword>
<dbReference type="Gene3D" id="2.60.120.10">
    <property type="entry name" value="Jelly Rolls"/>
    <property type="match status" value="1"/>
</dbReference>
<evidence type="ECO:0000259" key="7">
    <source>
        <dbReference type="SMART" id="SM00835"/>
    </source>
</evidence>
<dbReference type="Proteomes" id="UP000266234">
    <property type="component" value="Unassembled WGS sequence"/>
</dbReference>
<dbReference type="InterPro" id="IPR014710">
    <property type="entry name" value="RmlC-like_jellyroll"/>
</dbReference>
<keyword evidence="4" id="KW-0479">Metal-binding</keyword>
<gene>
    <name evidence="8" type="ORF">FLONG3_708</name>
</gene>
<evidence type="ECO:0000256" key="4">
    <source>
        <dbReference type="ARBA" id="ARBA00022723"/>
    </source>
</evidence>
<keyword evidence="5" id="KW-0464">Manganese</keyword>
<dbReference type="PRINTS" id="PR00325">
    <property type="entry name" value="GERMIN"/>
</dbReference>
<evidence type="ECO:0000256" key="3">
    <source>
        <dbReference type="ARBA" id="ARBA00022525"/>
    </source>
</evidence>
<dbReference type="GO" id="GO:0030145">
    <property type="term" value="F:manganese ion binding"/>
    <property type="evidence" value="ECO:0007669"/>
    <property type="project" value="InterPro"/>
</dbReference>
<comment type="subcellular location">
    <subcellularLocation>
        <location evidence="1">Secreted</location>
    </subcellularLocation>
</comment>
<feature type="chain" id="PRO_5017468289" evidence="6">
    <location>
        <begin position="16"/>
        <end position="260"/>
    </location>
</feature>
<dbReference type="InterPro" id="IPR011051">
    <property type="entry name" value="RmlC_Cupin_sf"/>
</dbReference>
<protein>
    <submittedName>
        <fullName evidence="8">Putative spherulin 1a</fullName>
    </submittedName>
</protein>
<evidence type="ECO:0000256" key="1">
    <source>
        <dbReference type="ARBA" id="ARBA00004613"/>
    </source>
</evidence>
<organism evidence="8 9">
    <name type="scientific">Fusarium longipes</name>
    <dbReference type="NCBI Taxonomy" id="694270"/>
    <lineage>
        <taxon>Eukaryota</taxon>
        <taxon>Fungi</taxon>
        <taxon>Dikarya</taxon>
        <taxon>Ascomycota</taxon>
        <taxon>Pezizomycotina</taxon>
        <taxon>Sordariomycetes</taxon>
        <taxon>Hypocreomycetidae</taxon>
        <taxon>Hypocreales</taxon>
        <taxon>Nectriaceae</taxon>
        <taxon>Fusarium</taxon>
    </lineage>
</organism>
<comment type="caution">
    <text evidence="8">The sequence shown here is derived from an EMBL/GenBank/DDBJ whole genome shotgun (WGS) entry which is preliminary data.</text>
</comment>
<dbReference type="PANTHER" id="PTHR31238">
    <property type="entry name" value="GERMIN-LIKE PROTEIN SUBFAMILY 3 MEMBER 3"/>
    <property type="match status" value="1"/>
</dbReference>
<dbReference type="OrthoDB" id="1921208at2759"/>
<sequence length="260" mass="27513">MQFTSMLLFASAAFAAPSALKSRAAAPSIDDVLPPIVPINTRGGDRDLISKIITAPTQAERLKLLNQPGDFVFDFKGEHEAGEAVGKGGKSVSATALTMPALIGNGASMTVAFLGPCGMNTAHVHNRATELNIVVKGRLVTNFVTENGAKPIANTMDTFQMSVFPQGAIHQEFNPDCEESVFVAAFDNVDPGVNQVAQNFFSLNGDVLTATLGGVQTIDGKDIESFREHIPANIALGIDACLNKCGLKRNAKRSLSELLN</sequence>
<evidence type="ECO:0000256" key="5">
    <source>
        <dbReference type="ARBA" id="ARBA00023211"/>
    </source>
</evidence>
<dbReference type="EMBL" id="PXOG01000014">
    <property type="protein sequence ID" value="RGP81171.1"/>
    <property type="molecule type" value="Genomic_DNA"/>
</dbReference>
<evidence type="ECO:0000256" key="2">
    <source>
        <dbReference type="ARBA" id="ARBA00007456"/>
    </source>
</evidence>
<name>A0A395T933_9HYPO</name>